<protein>
    <submittedName>
        <fullName evidence="1">Uncharacterized protein</fullName>
    </submittedName>
</protein>
<keyword evidence="2" id="KW-1185">Reference proteome</keyword>
<proteinExistence type="predicted"/>
<dbReference type="AlphaFoldDB" id="A0A482VF98"/>
<dbReference type="Proteomes" id="UP000292052">
    <property type="component" value="Unassembled WGS sequence"/>
</dbReference>
<organism evidence="1 2">
    <name type="scientific">Asbolus verrucosus</name>
    <name type="common">Desert ironclad beetle</name>
    <dbReference type="NCBI Taxonomy" id="1661398"/>
    <lineage>
        <taxon>Eukaryota</taxon>
        <taxon>Metazoa</taxon>
        <taxon>Ecdysozoa</taxon>
        <taxon>Arthropoda</taxon>
        <taxon>Hexapoda</taxon>
        <taxon>Insecta</taxon>
        <taxon>Pterygota</taxon>
        <taxon>Neoptera</taxon>
        <taxon>Endopterygota</taxon>
        <taxon>Coleoptera</taxon>
        <taxon>Polyphaga</taxon>
        <taxon>Cucujiformia</taxon>
        <taxon>Tenebrionidae</taxon>
        <taxon>Pimeliinae</taxon>
        <taxon>Asbolus</taxon>
    </lineage>
</organism>
<evidence type="ECO:0000313" key="2">
    <source>
        <dbReference type="Proteomes" id="UP000292052"/>
    </source>
</evidence>
<reference evidence="1 2" key="1">
    <citation type="submission" date="2017-03" db="EMBL/GenBank/DDBJ databases">
        <title>Genome of the blue death feigning beetle - Asbolus verrucosus.</title>
        <authorList>
            <person name="Rider S.D."/>
        </authorList>
    </citation>
    <scope>NUCLEOTIDE SEQUENCE [LARGE SCALE GENOMIC DNA]</scope>
    <source>
        <strain evidence="1">Butters</strain>
        <tissue evidence="1">Head and leg muscle</tissue>
    </source>
</reference>
<sequence>MVFTQEQKIFVVESYFRNDHPVGLWQYSIQASVIEFRQQFPDAVLTYNTFQHNVTYCILTLS</sequence>
<accession>A0A482VF98</accession>
<dbReference type="OrthoDB" id="10406793at2759"/>
<dbReference type="EMBL" id="QDEB01107061">
    <property type="protein sequence ID" value="RZB89861.1"/>
    <property type="molecule type" value="Genomic_DNA"/>
</dbReference>
<comment type="caution">
    <text evidence="1">The sequence shown here is derived from an EMBL/GenBank/DDBJ whole genome shotgun (WGS) entry which is preliminary data.</text>
</comment>
<evidence type="ECO:0000313" key="1">
    <source>
        <dbReference type="EMBL" id="RZB89861.1"/>
    </source>
</evidence>
<name>A0A482VF98_ASBVE</name>
<gene>
    <name evidence="1" type="ORF">BDFB_014322</name>
</gene>